<sequence>MIPIKNKDIYCSTATRCSNSCRCRQGCRRPVAGRHGDSDEFEHPPATSCVTAAELFETIQKARRQPWRHGQERDDFWSFWMVSLTVCSNSNFDLSPLLSSSLSPLLPLLPTSLKKANDSLQLIKCQVGLNNSSKKQKT</sequence>
<reference evidence="1 2" key="1">
    <citation type="journal article" date="2015" name="Genome Biol.">
        <title>Comparative genomics of Steinernema reveals deeply conserved gene regulatory networks.</title>
        <authorList>
            <person name="Dillman A.R."/>
            <person name="Macchietto M."/>
            <person name="Porter C.F."/>
            <person name="Rogers A."/>
            <person name="Williams B."/>
            <person name="Antoshechkin I."/>
            <person name="Lee M.M."/>
            <person name="Goodwin Z."/>
            <person name="Lu X."/>
            <person name="Lewis E.E."/>
            <person name="Goodrich-Blair H."/>
            <person name="Stock S.P."/>
            <person name="Adams B.J."/>
            <person name="Sternberg P.W."/>
            <person name="Mortazavi A."/>
        </authorList>
    </citation>
    <scope>NUCLEOTIDE SEQUENCE [LARGE SCALE GENOMIC DNA]</scope>
    <source>
        <strain evidence="1 2">ALL</strain>
    </source>
</reference>
<dbReference type="Proteomes" id="UP000298663">
    <property type="component" value="Chromosome X"/>
</dbReference>
<keyword evidence="2" id="KW-1185">Reference proteome</keyword>
<dbReference type="EMBL" id="CM016762">
    <property type="protein sequence ID" value="TMS39717.1"/>
    <property type="molecule type" value="Genomic_DNA"/>
</dbReference>
<protein>
    <submittedName>
        <fullName evidence="1">Uncharacterized protein</fullName>
    </submittedName>
</protein>
<evidence type="ECO:0000313" key="1">
    <source>
        <dbReference type="EMBL" id="TMS39717.1"/>
    </source>
</evidence>
<gene>
    <name evidence="1" type="ORF">L596_006200</name>
</gene>
<proteinExistence type="predicted"/>
<dbReference type="AlphaFoldDB" id="A0A4U8V759"/>
<reference evidence="1 2" key="2">
    <citation type="journal article" date="2019" name="G3 (Bethesda)">
        <title>Hybrid Assembly of the Genome of the Entomopathogenic Nematode Steinernema carpocapsae Identifies the X-Chromosome.</title>
        <authorList>
            <person name="Serra L."/>
            <person name="Macchietto M."/>
            <person name="Macias-Munoz A."/>
            <person name="McGill C.J."/>
            <person name="Rodriguez I.M."/>
            <person name="Rodriguez B."/>
            <person name="Murad R."/>
            <person name="Mortazavi A."/>
        </authorList>
    </citation>
    <scope>NUCLEOTIDE SEQUENCE [LARGE SCALE GENOMIC DNA]</scope>
    <source>
        <strain evidence="1 2">ALL</strain>
    </source>
</reference>
<evidence type="ECO:0000313" key="2">
    <source>
        <dbReference type="Proteomes" id="UP000298663"/>
    </source>
</evidence>
<organism evidence="1 2">
    <name type="scientific">Steinernema carpocapsae</name>
    <name type="common">Entomopathogenic nematode</name>
    <dbReference type="NCBI Taxonomy" id="34508"/>
    <lineage>
        <taxon>Eukaryota</taxon>
        <taxon>Metazoa</taxon>
        <taxon>Ecdysozoa</taxon>
        <taxon>Nematoda</taxon>
        <taxon>Chromadorea</taxon>
        <taxon>Rhabditida</taxon>
        <taxon>Tylenchina</taxon>
        <taxon>Panagrolaimomorpha</taxon>
        <taxon>Strongyloidoidea</taxon>
        <taxon>Steinernematidae</taxon>
        <taxon>Steinernema</taxon>
    </lineage>
</organism>
<name>A0A4U8V759_STECR</name>
<accession>A0A4U8V759</accession>